<dbReference type="EMBL" id="WHOB01000030">
    <property type="protein sequence ID" value="NOU79726.1"/>
    <property type="molecule type" value="Genomic_DNA"/>
</dbReference>
<accession>A0ABX1YID8</accession>
<comment type="caution">
    <text evidence="2">The sequence shown here is derived from an EMBL/GenBank/DDBJ whole genome shotgun (WGS) entry which is preliminary data.</text>
</comment>
<dbReference type="PANTHER" id="PTHR43155:SF2">
    <property type="entry name" value="CYCLIC DI-GMP PHOSPHODIESTERASE PA4108"/>
    <property type="match status" value="1"/>
</dbReference>
<dbReference type="InterPro" id="IPR003607">
    <property type="entry name" value="HD/PDEase_dom"/>
</dbReference>
<dbReference type="PANTHER" id="PTHR43155">
    <property type="entry name" value="CYCLIC DI-GMP PHOSPHODIESTERASE PA4108-RELATED"/>
    <property type="match status" value="1"/>
</dbReference>
<name>A0ABX1YID8_9BACL</name>
<dbReference type="InterPro" id="IPR037522">
    <property type="entry name" value="HD_GYP_dom"/>
</dbReference>
<evidence type="ECO:0000313" key="2">
    <source>
        <dbReference type="EMBL" id="NOU79726.1"/>
    </source>
</evidence>
<proteinExistence type="predicted"/>
<dbReference type="Proteomes" id="UP000596857">
    <property type="component" value="Unassembled WGS sequence"/>
</dbReference>
<dbReference type="Pfam" id="PF13487">
    <property type="entry name" value="HD_5"/>
    <property type="match status" value="1"/>
</dbReference>
<dbReference type="PROSITE" id="PS51832">
    <property type="entry name" value="HD_GYP"/>
    <property type="match status" value="1"/>
</dbReference>
<organism evidence="2 3">
    <name type="scientific">Paenibacillus phytohabitans</name>
    <dbReference type="NCBI Taxonomy" id="2654978"/>
    <lineage>
        <taxon>Bacteria</taxon>
        <taxon>Bacillati</taxon>
        <taxon>Bacillota</taxon>
        <taxon>Bacilli</taxon>
        <taxon>Bacillales</taxon>
        <taxon>Paenibacillaceae</taxon>
        <taxon>Paenibacillus</taxon>
    </lineage>
</organism>
<dbReference type="RefSeq" id="WP_171717564.1">
    <property type="nucleotide sequence ID" value="NZ_WHOB01000030.1"/>
</dbReference>
<sequence>MDNYLGRTIKNDLINAYGVTVIPAKSKLNAEHLELIRKQRIDVLDIIFVDEQQAPSYRQMANSVVDSSKEMFESYRISRKIPLADIRKDVVPVIQEISRNPDIFALFSSVQGRDDYTYQHNVGVGVLSTLIGRWLHMSEAELSVLSLAATLHDIGKLKIPNEILNKPGKLTDEEFNLVKKHTIYGYEMLKETTGANSRITLAALQHHERNDGKGYPLGLKDEQIDSYSKIIAVADIFHAMSSKRPYHEAMPFHVIVDQMRRGSFGALDPHIVSVFLENIVKRTVGREVILTDGRVGEIVYLNPHDIETPLIRINDEYIDLSKIKELNIREITI</sequence>
<feature type="domain" description="HD-GYP" evidence="1">
    <location>
        <begin position="95"/>
        <end position="291"/>
    </location>
</feature>
<dbReference type="SUPFAM" id="SSF109604">
    <property type="entry name" value="HD-domain/PDEase-like"/>
    <property type="match status" value="1"/>
</dbReference>
<evidence type="ECO:0000259" key="1">
    <source>
        <dbReference type="PROSITE" id="PS51832"/>
    </source>
</evidence>
<evidence type="ECO:0000313" key="3">
    <source>
        <dbReference type="Proteomes" id="UP000596857"/>
    </source>
</evidence>
<dbReference type="Gene3D" id="1.10.3210.10">
    <property type="entry name" value="Hypothetical protein af1432"/>
    <property type="match status" value="1"/>
</dbReference>
<protein>
    <submittedName>
        <fullName evidence="2">HD domain-containing protein</fullName>
    </submittedName>
</protein>
<reference evidence="2 3" key="1">
    <citation type="submission" date="2019-10" db="EMBL/GenBank/DDBJ databases">
        <title>Description of Paenibacillus terricola sp. nov.</title>
        <authorList>
            <person name="Carlier A."/>
            <person name="Qi S."/>
        </authorList>
    </citation>
    <scope>NUCLEOTIDE SEQUENCE [LARGE SCALE GENOMIC DNA]</scope>
    <source>
        <strain evidence="2 3">LMG 31459</strain>
    </source>
</reference>
<dbReference type="SMART" id="SM00471">
    <property type="entry name" value="HDc"/>
    <property type="match status" value="1"/>
</dbReference>
<dbReference type="CDD" id="cd00077">
    <property type="entry name" value="HDc"/>
    <property type="match status" value="1"/>
</dbReference>
<gene>
    <name evidence="2" type="ORF">GC101_12665</name>
</gene>
<keyword evidence="3" id="KW-1185">Reference proteome</keyword>